<sequence>MGYYAPPSETMDDITSVSCPERMEKTNTIRLTKNTEIRSKTLLFLIGGAVTGLLIAILLWGVLHQYGAIFVVAGGALGPFMGVGTVKDATHELRWKRALRRLQSTRVDGKVFLPNSTHAENVTRMEKAVFVK</sequence>
<evidence type="ECO:0000313" key="3">
    <source>
        <dbReference type="Proteomes" id="UP000216454"/>
    </source>
</evidence>
<protein>
    <submittedName>
        <fullName evidence="2">Uncharacterized protein</fullName>
    </submittedName>
</protein>
<comment type="caution">
    <text evidence="2">The sequence shown here is derived from an EMBL/GenBank/DDBJ whole genome shotgun (WGS) entry which is preliminary data.</text>
</comment>
<proteinExistence type="predicted"/>
<reference evidence="2 3" key="1">
    <citation type="journal article" date="2017" name="BMC Genomics">
        <title>Comparative genomic and phylogenomic analyses of the Bifidobacteriaceae family.</title>
        <authorList>
            <person name="Lugli G.A."/>
            <person name="Milani C."/>
            <person name="Turroni F."/>
            <person name="Duranti S."/>
            <person name="Mancabelli L."/>
            <person name="Mangifesta M."/>
            <person name="Ferrario C."/>
            <person name="Modesto M."/>
            <person name="Mattarelli P."/>
            <person name="Jiri K."/>
            <person name="van Sinderen D."/>
            <person name="Ventura M."/>
        </authorList>
    </citation>
    <scope>NUCLEOTIDE SEQUENCE [LARGE SCALE GENOMIC DNA]</scope>
    <source>
        <strain evidence="2 3">DSM 24744</strain>
    </source>
</reference>
<evidence type="ECO:0000313" key="2">
    <source>
        <dbReference type="EMBL" id="OZG48833.1"/>
    </source>
</evidence>
<keyword evidence="1" id="KW-1133">Transmembrane helix</keyword>
<organism evidence="2 3">
    <name type="scientific">Pseudoscardovia suis</name>
    <dbReference type="NCBI Taxonomy" id="987063"/>
    <lineage>
        <taxon>Bacteria</taxon>
        <taxon>Bacillati</taxon>
        <taxon>Actinomycetota</taxon>
        <taxon>Actinomycetes</taxon>
        <taxon>Bifidobacteriales</taxon>
        <taxon>Bifidobacteriaceae</taxon>
        <taxon>Pseudoscardovia</taxon>
    </lineage>
</organism>
<dbReference type="AlphaFoldDB" id="A0A261EPR0"/>
<dbReference type="EMBL" id="MWWQ01000019">
    <property type="protein sequence ID" value="OZG48833.1"/>
    <property type="molecule type" value="Genomic_DNA"/>
</dbReference>
<dbReference type="Proteomes" id="UP000216454">
    <property type="component" value="Unassembled WGS sequence"/>
</dbReference>
<keyword evidence="1" id="KW-0812">Transmembrane</keyword>
<evidence type="ECO:0000256" key="1">
    <source>
        <dbReference type="SAM" id="Phobius"/>
    </source>
</evidence>
<feature type="transmembrane region" description="Helical" evidence="1">
    <location>
        <begin position="66"/>
        <end position="86"/>
    </location>
</feature>
<gene>
    <name evidence="2" type="ORF">PSSU_1657</name>
</gene>
<accession>A0A261EPR0</accession>
<feature type="transmembrane region" description="Helical" evidence="1">
    <location>
        <begin position="42"/>
        <end position="60"/>
    </location>
</feature>
<dbReference type="RefSeq" id="WP_094691964.1">
    <property type="nucleotide sequence ID" value="NZ_MWWQ01000019.1"/>
</dbReference>
<keyword evidence="1" id="KW-0472">Membrane</keyword>
<name>A0A261EPR0_9BIFI</name>
<keyword evidence="3" id="KW-1185">Reference proteome</keyword>